<protein>
    <recommendedName>
        <fullName evidence="3">Two component regulator three Y domain-containing protein</fullName>
    </recommendedName>
</protein>
<proteinExistence type="predicted"/>
<dbReference type="InterPro" id="IPR029058">
    <property type="entry name" value="AB_hydrolase_fold"/>
</dbReference>
<accession>A0A7X0XR42</accession>
<evidence type="ECO:0000313" key="1">
    <source>
        <dbReference type="EMBL" id="MBC1779162.1"/>
    </source>
</evidence>
<dbReference type="InterPro" id="IPR022267">
    <property type="entry name" value="Asp2"/>
</dbReference>
<reference evidence="1 2" key="1">
    <citation type="submission" date="2020-03" db="EMBL/GenBank/DDBJ databases">
        <title>Soil Listeria distribution.</title>
        <authorList>
            <person name="Liao J."/>
            <person name="Wiedmann M."/>
        </authorList>
    </citation>
    <scope>NUCLEOTIDE SEQUENCE [LARGE SCALE GENOMIC DNA]</scope>
    <source>
        <strain evidence="1 2">FSL L7-1017</strain>
    </source>
</reference>
<evidence type="ECO:0000313" key="2">
    <source>
        <dbReference type="Proteomes" id="UP000547643"/>
    </source>
</evidence>
<dbReference type="GO" id="GO:0015031">
    <property type="term" value="P:protein transport"/>
    <property type="evidence" value="ECO:0007669"/>
    <property type="project" value="InterPro"/>
</dbReference>
<gene>
    <name evidence="1" type="ORF">HCA46_09955</name>
</gene>
<dbReference type="RefSeq" id="WP_185495110.1">
    <property type="nucleotide sequence ID" value="NZ_JAARUV010000003.1"/>
</dbReference>
<sequence length="262" mass="30841">MINKGKYRIKRILIKIYMFYAMLFEKKFDGEKCELKYLLFKKRKTKRLLIIFSSYPGALQKARYNYIISFARLRTSRLYILDDFGPQRKGAYYLGRNHDFYIEKAVYDLIETTRKSLGIEKDNVVTCGSSKGGFAAIYFENKYNYGASISGAPQVLLGDYLAIPKHQSIFRYIVGNYDERNQFFLNQILFQAVLNKESESNMAIHVSKNEKMYENHVQPFLQFTERHQIKVGLDLGSYKKHSLVGLHFPNFAMQEFEKYFSK</sequence>
<name>A0A7X0XR42_9LIST</name>
<dbReference type="SUPFAM" id="SSF53474">
    <property type="entry name" value="alpha/beta-Hydrolases"/>
    <property type="match status" value="1"/>
</dbReference>
<evidence type="ECO:0008006" key="3">
    <source>
        <dbReference type="Google" id="ProtNLM"/>
    </source>
</evidence>
<dbReference type="Gene3D" id="3.40.50.1820">
    <property type="entry name" value="alpha/beta hydrolase"/>
    <property type="match status" value="1"/>
</dbReference>
<dbReference type="Pfam" id="PF16929">
    <property type="entry name" value="Asp2"/>
    <property type="match status" value="1"/>
</dbReference>
<comment type="caution">
    <text evidence="1">The sequence shown here is derived from an EMBL/GenBank/DDBJ whole genome shotgun (WGS) entry which is preliminary data.</text>
</comment>
<organism evidence="1 2">
    <name type="scientific">Listeria booriae</name>
    <dbReference type="NCBI Taxonomy" id="1552123"/>
    <lineage>
        <taxon>Bacteria</taxon>
        <taxon>Bacillati</taxon>
        <taxon>Bacillota</taxon>
        <taxon>Bacilli</taxon>
        <taxon>Bacillales</taxon>
        <taxon>Listeriaceae</taxon>
        <taxon>Listeria</taxon>
    </lineage>
</organism>
<dbReference type="AlphaFoldDB" id="A0A7X0XR42"/>
<dbReference type="EMBL" id="JAARUV010000003">
    <property type="protein sequence ID" value="MBC1779162.1"/>
    <property type="molecule type" value="Genomic_DNA"/>
</dbReference>
<dbReference type="Proteomes" id="UP000547643">
    <property type="component" value="Unassembled WGS sequence"/>
</dbReference>